<dbReference type="InterPro" id="IPR036179">
    <property type="entry name" value="Ig-like_dom_sf"/>
</dbReference>
<dbReference type="Proteomes" id="UP000790347">
    <property type="component" value="Unassembled WGS sequence"/>
</dbReference>
<dbReference type="EMBL" id="ASGP02000001">
    <property type="protein sequence ID" value="KAH9528032.1"/>
    <property type="molecule type" value="Genomic_DNA"/>
</dbReference>
<keyword evidence="4" id="KW-1185">Reference proteome</keyword>
<feature type="domain" description="Ig-like" evidence="2">
    <location>
        <begin position="141"/>
        <end position="180"/>
    </location>
</feature>
<keyword evidence="1" id="KW-1133">Transmembrane helix</keyword>
<dbReference type="PROSITE" id="PS50835">
    <property type="entry name" value="IG_LIKE"/>
    <property type="match status" value="1"/>
</dbReference>
<feature type="transmembrane region" description="Helical" evidence="1">
    <location>
        <begin position="310"/>
        <end position="330"/>
    </location>
</feature>
<evidence type="ECO:0000256" key="1">
    <source>
        <dbReference type="SAM" id="Phobius"/>
    </source>
</evidence>
<dbReference type="InterPro" id="IPR013783">
    <property type="entry name" value="Ig-like_fold"/>
</dbReference>
<dbReference type="AlphaFoldDB" id="A0A922IC33"/>
<keyword evidence="1" id="KW-0472">Membrane</keyword>
<reference evidence="3" key="2">
    <citation type="journal article" date="2022" name="Res Sq">
        <title>Comparative Genomics Reveals Insights into the Divergent Evolution of Astigmatic Mites and Household Pest Adaptations.</title>
        <authorList>
            <person name="Xiong Q."/>
            <person name="Wan A.T.-Y."/>
            <person name="Liu X.-Y."/>
            <person name="Fung C.S.-H."/>
            <person name="Xiao X."/>
            <person name="Malainual N."/>
            <person name="Hou J."/>
            <person name="Wang L."/>
            <person name="Wang M."/>
            <person name="Yang K."/>
            <person name="Cui Y."/>
            <person name="Leung E."/>
            <person name="Nong W."/>
            <person name="Shin S.-K."/>
            <person name="Au S."/>
            <person name="Jeong K.Y."/>
            <person name="Chew F.T."/>
            <person name="Hui J."/>
            <person name="Leung T.F."/>
            <person name="Tungtrongchitr A."/>
            <person name="Zhong N."/>
            <person name="Liu Z."/>
            <person name="Tsui S."/>
        </authorList>
    </citation>
    <scope>NUCLEOTIDE SEQUENCE</scope>
    <source>
        <strain evidence="3">Derf</strain>
        <tissue evidence="3">Whole organism</tissue>
    </source>
</reference>
<accession>A0A922IC33</accession>
<organism evidence="3 4">
    <name type="scientific">Dermatophagoides farinae</name>
    <name type="common">American house dust mite</name>
    <dbReference type="NCBI Taxonomy" id="6954"/>
    <lineage>
        <taxon>Eukaryota</taxon>
        <taxon>Metazoa</taxon>
        <taxon>Ecdysozoa</taxon>
        <taxon>Arthropoda</taxon>
        <taxon>Chelicerata</taxon>
        <taxon>Arachnida</taxon>
        <taxon>Acari</taxon>
        <taxon>Acariformes</taxon>
        <taxon>Sarcoptiformes</taxon>
        <taxon>Astigmata</taxon>
        <taxon>Psoroptidia</taxon>
        <taxon>Analgoidea</taxon>
        <taxon>Pyroglyphidae</taxon>
        <taxon>Dermatophagoidinae</taxon>
        <taxon>Dermatophagoides</taxon>
    </lineage>
</organism>
<evidence type="ECO:0000313" key="4">
    <source>
        <dbReference type="Proteomes" id="UP000790347"/>
    </source>
</evidence>
<dbReference type="InterPro" id="IPR007110">
    <property type="entry name" value="Ig-like_dom"/>
</dbReference>
<dbReference type="Gene3D" id="2.60.40.10">
    <property type="entry name" value="Immunoglobulins"/>
    <property type="match status" value="1"/>
</dbReference>
<dbReference type="SUPFAM" id="SSF48726">
    <property type="entry name" value="Immunoglobulin"/>
    <property type="match status" value="1"/>
</dbReference>
<sequence length="341" mass="39524">MTNMMVEPFSTWKPKFLFIFLLLMFLLPLYCTLSVVNITAISHSNAHEQIVTSSSTSVSTIVPITTVVNISDRSSSIRPRRYLHHQLRDSTFSSSNYFDSLPSLKSPIDYHWTNHLYYDDDNDDYEHYNHDSNGGPEYSGPIFIIEPNIASGSERYYDNQTLRLTLTCKAQGYPIPKIYWRIDNITMMNHHLNQQDMNTMMIMESETEYSWDTPQYWPHLNAMVTLRNDGQTLIIGGSSSSSMNNNGNNNNLNYHHHQHHLYQMGNNYNHYSSSFQQPYMTISHQIECLAVNRFGSIISRPIIISQRQQGIVAILILLLVPISNCEFTYYSQITHNLRKND</sequence>
<evidence type="ECO:0000313" key="3">
    <source>
        <dbReference type="EMBL" id="KAH9528032.1"/>
    </source>
</evidence>
<proteinExistence type="predicted"/>
<name>A0A922IC33_DERFA</name>
<reference evidence="3" key="1">
    <citation type="submission" date="2013-05" db="EMBL/GenBank/DDBJ databases">
        <authorList>
            <person name="Yim A.K.Y."/>
            <person name="Chan T.F."/>
            <person name="Ji K.M."/>
            <person name="Liu X.Y."/>
            <person name="Zhou J.W."/>
            <person name="Li R.Q."/>
            <person name="Yang K.Y."/>
            <person name="Li J."/>
            <person name="Li M."/>
            <person name="Law P.T.W."/>
            <person name="Wu Y.L."/>
            <person name="Cai Z.L."/>
            <person name="Qin H."/>
            <person name="Bao Y."/>
            <person name="Leung R.K.K."/>
            <person name="Ng P.K.S."/>
            <person name="Zou J."/>
            <person name="Zhong X.J."/>
            <person name="Ran P.X."/>
            <person name="Zhong N.S."/>
            <person name="Liu Z.G."/>
            <person name="Tsui S.K.W."/>
        </authorList>
    </citation>
    <scope>NUCLEOTIDE SEQUENCE</scope>
    <source>
        <strain evidence="3">Derf</strain>
        <tissue evidence="3">Whole organism</tissue>
    </source>
</reference>
<keyword evidence="1" id="KW-0812">Transmembrane</keyword>
<gene>
    <name evidence="3" type="ORF">DERF_002006</name>
</gene>
<comment type="caution">
    <text evidence="3">The sequence shown here is derived from an EMBL/GenBank/DDBJ whole genome shotgun (WGS) entry which is preliminary data.</text>
</comment>
<evidence type="ECO:0000259" key="2">
    <source>
        <dbReference type="PROSITE" id="PS50835"/>
    </source>
</evidence>
<protein>
    <recommendedName>
        <fullName evidence="2">Ig-like domain-containing protein</fullName>
    </recommendedName>
</protein>